<dbReference type="PANTHER" id="PTHR42770">
    <property type="entry name" value="AMINO ACID TRANSPORTER-RELATED"/>
    <property type="match status" value="1"/>
</dbReference>
<keyword evidence="4" id="KW-1003">Cell membrane</keyword>
<dbReference type="Proteomes" id="UP000593892">
    <property type="component" value="Chromosome"/>
</dbReference>
<comment type="similarity">
    <text evidence="2">Belongs to the amino acid-polyamine-organocation (APC) superfamily. Basic amino acid/polyamine antiporter (APA) (TC 2.A.3.2) family.</text>
</comment>
<reference evidence="10 11" key="1">
    <citation type="submission" date="2020-10" db="EMBL/GenBank/DDBJ databases">
        <title>Complete genome sequence of Paludibaculum fermentans P105T, a facultatively anaerobic acidobacterium capable of dissimilatory Fe(III) reduction.</title>
        <authorList>
            <person name="Dedysh S.N."/>
            <person name="Beletsky A.V."/>
            <person name="Kulichevskaya I.S."/>
            <person name="Mardanov A.V."/>
            <person name="Ravin N.V."/>
        </authorList>
    </citation>
    <scope>NUCLEOTIDE SEQUENCE [LARGE SCALE GENOMIC DNA]</scope>
    <source>
        <strain evidence="10 11">P105</strain>
    </source>
</reference>
<evidence type="ECO:0000256" key="5">
    <source>
        <dbReference type="ARBA" id="ARBA00022692"/>
    </source>
</evidence>
<dbReference type="GO" id="GO:0005886">
    <property type="term" value="C:plasma membrane"/>
    <property type="evidence" value="ECO:0007669"/>
    <property type="project" value="UniProtKB-SubCell"/>
</dbReference>
<feature type="transmembrane region" description="Helical" evidence="9">
    <location>
        <begin position="159"/>
        <end position="179"/>
    </location>
</feature>
<evidence type="ECO:0000256" key="8">
    <source>
        <dbReference type="ARBA" id="ARBA00045636"/>
    </source>
</evidence>
<comment type="subcellular location">
    <subcellularLocation>
        <location evidence="1">Cell membrane</location>
        <topology evidence="1">Multi-pass membrane protein</topology>
    </subcellularLocation>
</comment>
<dbReference type="GO" id="GO:0022857">
    <property type="term" value="F:transmembrane transporter activity"/>
    <property type="evidence" value="ECO:0007669"/>
    <property type="project" value="InterPro"/>
</dbReference>
<organism evidence="10 11">
    <name type="scientific">Paludibaculum fermentans</name>
    <dbReference type="NCBI Taxonomy" id="1473598"/>
    <lineage>
        <taxon>Bacteria</taxon>
        <taxon>Pseudomonadati</taxon>
        <taxon>Acidobacteriota</taxon>
        <taxon>Terriglobia</taxon>
        <taxon>Bryobacterales</taxon>
        <taxon>Bryobacteraceae</taxon>
        <taxon>Paludibaculum</taxon>
    </lineage>
</organism>
<dbReference type="Gene3D" id="1.20.1740.10">
    <property type="entry name" value="Amino acid/polyamine transporter I"/>
    <property type="match status" value="1"/>
</dbReference>
<accession>A0A7S7SHZ1</accession>
<name>A0A7S7SHZ1_PALFE</name>
<keyword evidence="6 9" id="KW-1133">Transmembrane helix</keyword>
<evidence type="ECO:0000256" key="3">
    <source>
        <dbReference type="ARBA" id="ARBA00021069"/>
    </source>
</evidence>
<dbReference type="PANTHER" id="PTHR42770:SF18">
    <property type="entry name" value="ARGININE_AGMATINE ANTIPORTER"/>
    <property type="match status" value="1"/>
</dbReference>
<evidence type="ECO:0000313" key="11">
    <source>
        <dbReference type="Proteomes" id="UP000593892"/>
    </source>
</evidence>
<evidence type="ECO:0000256" key="1">
    <source>
        <dbReference type="ARBA" id="ARBA00004651"/>
    </source>
</evidence>
<dbReference type="Pfam" id="PF13520">
    <property type="entry name" value="AA_permease_2"/>
    <property type="match status" value="1"/>
</dbReference>
<dbReference type="PIRSF" id="PIRSF006060">
    <property type="entry name" value="AA_transporter"/>
    <property type="match status" value="1"/>
</dbReference>
<feature type="transmembrane region" description="Helical" evidence="9">
    <location>
        <begin position="275"/>
        <end position="298"/>
    </location>
</feature>
<keyword evidence="11" id="KW-1185">Reference proteome</keyword>
<dbReference type="InterPro" id="IPR002293">
    <property type="entry name" value="AA/rel_permease1"/>
</dbReference>
<feature type="transmembrane region" description="Helical" evidence="9">
    <location>
        <begin position="47"/>
        <end position="70"/>
    </location>
</feature>
<evidence type="ECO:0000256" key="9">
    <source>
        <dbReference type="SAM" id="Phobius"/>
    </source>
</evidence>
<evidence type="ECO:0000313" key="10">
    <source>
        <dbReference type="EMBL" id="QOY84891.1"/>
    </source>
</evidence>
<feature type="transmembrane region" description="Helical" evidence="9">
    <location>
        <begin position="191"/>
        <end position="209"/>
    </location>
</feature>
<keyword evidence="5 9" id="KW-0812">Transmembrane</keyword>
<feature type="transmembrane region" description="Helical" evidence="9">
    <location>
        <begin position="378"/>
        <end position="400"/>
    </location>
</feature>
<evidence type="ECO:0000256" key="6">
    <source>
        <dbReference type="ARBA" id="ARBA00022989"/>
    </source>
</evidence>
<feature type="transmembrane region" description="Helical" evidence="9">
    <location>
        <begin position="319"/>
        <end position="338"/>
    </location>
</feature>
<sequence>MTPGRLPGQSLLRSLRTRDLTAVVLNGVIGAGIFGLPSRVFALSGDYSLFAFLACAVCVAIIVLSFAEVASRFSETGGPYLYAREAFGPSAAFAVGWLLWVARISAFAANCSLLAEYLALFVPALSGGPARAALLAVVVAALTWLNIRGIRPVALASNVLAVGKLIPLAGFAIAGLFFLQPVQFNFQQPPSYRSFSLSVLLLVFAFTGFEMGMVPAGESKNPKKDLPRALFSGMTVVIALYMLIQVVCIGTLPGLAGSKRPLADAAAAFSGPAGAAVMAAGLVVSLAGNLNVLVLSASRILFAMGEQGDLPAPLARLHPVFRTPVAAVLWTAAAMLALTLSGTYVYLVTVSTLSRLVAYLATCGSVPRLRRQPEAPVALFHTPGGVPMALLGVVVCLWLFSSSTWLEARDTMLATAFGFVLFGVTRWRRPEPR</sequence>
<evidence type="ECO:0000256" key="4">
    <source>
        <dbReference type="ARBA" id="ARBA00022475"/>
    </source>
</evidence>
<dbReference type="RefSeq" id="WP_194446561.1">
    <property type="nucleotide sequence ID" value="NZ_CP063849.1"/>
</dbReference>
<feature type="transmembrane region" description="Helical" evidence="9">
    <location>
        <begin position="230"/>
        <end position="255"/>
    </location>
</feature>
<dbReference type="InterPro" id="IPR050367">
    <property type="entry name" value="APC_superfamily"/>
</dbReference>
<feature type="transmembrane region" description="Helical" evidence="9">
    <location>
        <begin position="91"/>
        <end position="109"/>
    </location>
</feature>
<dbReference type="AlphaFoldDB" id="A0A7S7SHZ1"/>
<dbReference type="EMBL" id="CP063849">
    <property type="protein sequence ID" value="QOY84891.1"/>
    <property type="molecule type" value="Genomic_DNA"/>
</dbReference>
<feature type="transmembrane region" description="Helical" evidence="9">
    <location>
        <begin position="129"/>
        <end position="147"/>
    </location>
</feature>
<gene>
    <name evidence="10" type="ORF">IRI77_18685</name>
</gene>
<evidence type="ECO:0000256" key="2">
    <source>
        <dbReference type="ARBA" id="ARBA00008220"/>
    </source>
</evidence>
<dbReference type="KEGG" id="pfer:IRI77_18685"/>
<protein>
    <recommendedName>
        <fullName evidence="3">Arginine/agmatine antiporter</fullName>
    </recommendedName>
</protein>
<keyword evidence="7 9" id="KW-0472">Membrane</keyword>
<comment type="function">
    <text evidence="8">Major component of the acid-resistance (AR) system allowing enteric pathogens to survive the acidic environment in the stomach. Exchanges extracellular arginine for its intracellular decarboxylation product agmatine (Agm) thereby expelling intracellular protons. Probably undergoes several conformational states in order to translocate the substrate across the membrane; keeps the substrate accessible to only 1 side of the membrane at a time by opening and closing 3 membrane-internal gates.</text>
</comment>
<feature type="transmembrane region" description="Helical" evidence="9">
    <location>
        <begin position="20"/>
        <end position="41"/>
    </location>
</feature>
<proteinExistence type="inferred from homology"/>
<evidence type="ECO:0000256" key="7">
    <source>
        <dbReference type="ARBA" id="ARBA00023136"/>
    </source>
</evidence>